<keyword evidence="7" id="KW-1185">Reference proteome</keyword>
<dbReference type="AlphaFoldDB" id="A0A2K8KM15"/>
<dbReference type="PIRSF" id="PIRSF001488">
    <property type="entry name" value="Tdi_protein"/>
    <property type="match status" value="1"/>
</dbReference>
<dbReference type="GO" id="GO:0042597">
    <property type="term" value="C:periplasmic space"/>
    <property type="evidence" value="ECO:0007669"/>
    <property type="project" value="UniProtKB-SubCell"/>
</dbReference>
<dbReference type="EMBL" id="CP011797">
    <property type="protein sequence ID" value="ATX75189.1"/>
    <property type="molecule type" value="Genomic_DNA"/>
</dbReference>
<dbReference type="Gene3D" id="3.40.30.10">
    <property type="entry name" value="Glutaredoxin"/>
    <property type="match status" value="1"/>
</dbReference>
<reference evidence="6 7" key="1">
    <citation type="journal article" date="2017" name="Environ. Microbiol.">
        <title>Genomic and physiological analyses of 'Reinekea forsetii' reveal a versatile opportunistic lifestyle during spring algae blooms.</title>
        <authorList>
            <person name="Avci B."/>
            <person name="Hahnke R.L."/>
            <person name="Chafee M."/>
            <person name="Fischer T."/>
            <person name="Gruber-Vodicka H."/>
            <person name="Tegetmeyer H.E."/>
            <person name="Harder J."/>
            <person name="Fuchs B.M."/>
            <person name="Amann R.I."/>
            <person name="Teeling H."/>
        </authorList>
    </citation>
    <scope>NUCLEOTIDE SEQUENCE [LARGE SCALE GENOMIC DNA]</scope>
    <source>
        <strain evidence="6 7">Hel1_31_D35</strain>
    </source>
</reference>
<dbReference type="InterPro" id="IPR036249">
    <property type="entry name" value="Thioredoxin-like_sf"/>
</dbReference>
<evidence type="ECO:0000259" key="5">
    <source>
        <dbReference type="Pfam" id="PF13462"/>
    </source>
</evidence>
<dbReference type="PANTHER" id="PTHR35891:SF2">
    <property type="entry name" value="THIOL:DISULFIDE INTERCHANGE PROTEIN DSBA"/>
    <property type="match status" value="1"/>
</dbReference>
<dbReference type="RefSeq" id="WP_100255611.1">
    <property type="nucleotide sequence ID" value="NZ_CP011797.1"/>
</dbReference>
<dbReference type="InterPro" id="IPR050824">
    <property type="entry name" value="Thiol_disulfide_DsbA"/>
</dbReference>
<proteinExistence type="inferred from homology"/>
<dbReference type="PANTHER" id="PTHR35891">
    <property type="entry name" value="THIOL:DISULFIDE INTERCHANGE PROTEIN DSBA"/>
    <property type="match status" value="1"/>
</dbReference>
<feature type="disulfide bond" description="Redox-active" evidence="3">
    <location>
        <begin position="58"/>
        <end position="61"/>
    </location>
</feature>
<keyword evidence="1 4" id="KW-0732">Signal</keyword>
<gene>
    <name evidence="6" type="primary">dsbA</name>
    <name evidence="6" type="ORF">REIFOR_00011</name>
</gene>
<evidence type="ECO:0000313" key="6">
    <source>
        <dbReference type="EMBL" id="ATX75189.1"/>
    </source>
</evidence>
<comment type="subcellular location">
    <subcellularLocation>
        <location evidence="2">Periplasm</location>
    </subcellularLocation>
</comment>
<dbReference type="Proteomes" id="UP000229757">
    <property type="component" value="Chromosome"/>
</dbReference>
<evidence type="ECO:0000256" key="4">
    <source>
        <dbReference type="SAM" id="SignalP"/>
    </source>
</evidence>
<accession>A0A2K8KM15</accession>
<feature type="signal peptide" evidence="4">
    <location>
        <begin position="1"/>
        <end position="20"/>
    </location>
</feature>
<keyword evidence="2" id="KW-0574">Periplasm</keyword>
<comment type="similarity">
    <text evidence="2">Belongs to the thioredoxin family.</text>
</comment>
<dbReference type="InterPro" id="IPR023205">
    <property type="entry name" value="DsbA/DsbL"/>
</dbReference>
<dbReference type="KEGG" id="rfo:REIFOR_00011"/>
<sequence length="211" mass="23658">MLKRSVSILLLMLTAVFVQAAEPRFVDGTHYQTLATPLKTSYRGAEIGEIMEFFSYGCIHCYNFEPAVARFLAEKPESIRFTRVPVMFNERQAPEVRAYYVVELLKLGTEAHKAIFNEIHEERRPLRTDAQFATFFGRFNVSEEAYLANAYSFGVTAKVNTSIYLTGNSNISGTPAIMANGKYLIDSAAVGGNEQSIYAAKWLVEQDALVQ</sequence>
<feature type="chain" id="PRO_5014830202" description="Thiol:disulfide interchange protein" evidence="4">
    <location>
        <begin position="21"/>
        <end position="211"/>
    </location>
</feature>
<dbReference type="OrthoDB" id="9784896at2"/>
<evidence type="ECO:0000256" key="3">
    <source>
        <dbReference type="PIRSR" id="PIRSR001488-1"/>
    </source>
</evidence>
<dbReference type="CDD" id="cd03019">
    <property type="entry name" value="DsbA_DsbA"/>
    <property type="match status" value="1"/>
</dbReference>
<dbReference type="InterPro" id="IPR012336">
    <property type="entry name" value="Thioredoxin-like_fold"/>
</dbReference>
<dbReference type="Pfam" id="PF13462">
    <property type="entry name" value="Thioredoxin_4"/>
    <property type="match status" value="1"/>
</dbReference>
<evidence type="ECO:0000256" key="1">
    <source>
        <dbReference type="ARBA" id="ARBA00022729"/>
    </source>
</evidence>
<evidence type="ECO:0000256" key="2">
    <source>
        <dbReference type="PIRNR" id="PIRNR001488"/>
    </source>
</evidence>
<evidence type="ECO:0000313" key="7">
    <source>
        <dbReference type="Proteomes" id="UP000229757"/>
    </source>
</evidence>
<name>A0A2K8KM15_9GAMM</name>
<organism evidence="6 7">
    <name type="scientific">Reinekea forsetii</name>
    <dbReference type="NCBI Taxonomy" id="1336806"/>
    <lineage>
        <taxon>Bacteria</taxon>
        <taxon>Pseudomonadati</taxon>
        <taxon>Pseudomonadota</taxon>
        <taxon>Gammaproteobacteria</taxon>
        <taxon>Oceanospirillales</taxon>
        <taxon>Saccharospirillaceae</taxon>
        <taxon>Reinekea</taxon>
    </lineage>
</organism>
<feature type="domain" description="Thioredoxin-like fold" evidence="5">
    <location>
        <begin position="49"/>
        <end position="185"/>
    </location>
</feature>
<keyword evidence="2" id="KW-1015">Disulfide bond</keyword>
<protein>
    <recommendedName>
        <fullName evidence="2">Thiol:disulfide interchange protein</fullName>
    </recommendedName>
</protein>
<dbReference type="SUPFAM" id="SSF52833">
    <property type="entry name" value="Thioredoxin-like"/>
    <property type="match status" value="1"/>
</dbReference>